<dbReference type="Gene3D" id="1.10.10.2910">
    <property type="match status" value="1"/>
</dbReference>
<feature type="domain" description="IrrE N-terminal-like" evidence="1">
    <location>
        <begin position="322"/>
        <end position="444"/>
    </location>
</feature>
<dbReference type="RefSeq" id="WP_021031923.1">
    <property type="nucleotide sequence ID" value="NZ_AFNV02000035.1"/>
</dbReference>
<sequence length="476" mass="52961">MAEGLRRMIGQAPGLQFELSRKCASDSEAWGYGRAFLDNETVWSAESDAPLKWAWIDLLEFLGRNWPWLCLEQQYPINLNPVRLVDLHDEAERRWADMSDERVEAEDEQLCRFVGRHDLAAAFKGMFVESLMVLRQGAQYEIYSARLERSLWLPKAAVQEALVEVGNTLAEWLGDTSDARADAALAQWRDRETRLRERQVAILSGLSVATLRDLEGDQPSAAFWELPAGDASQSDTELLAAARMSGPALGNADRGYLLEMVRNAPHRTVSTLDDVCTALRDSLALVGPPHEQGYAAANWLRTRLGVDTASGMNVEAWLDDWNIDVREIKRDQMPLDAVAAWGPHHGPMILLNVAQRARPSKPAGRASTLAHEMAHLLLDRDGALPMAEALGGATPAYVEKRANAFAAELLLPRSAAAGWLRKGEGVGRVLRQLRTRFKVSEELAGWQIYNSSAFDTLDADEQALILRKTRFRGDRA</sequence>
<dbReference type="eggNOG" id="COG2856">
    <property type="taxonomic scope" value="Bacteria"/>
</dbReference>
<reference evidence="2 3" key="1">
    <citation type="journal article" date="2011" name="J. Bacteriol.">
        <title>Genome sequence of Salinisphaera shabanensis, a gammaproteobacterium from the harsh, variable environment of the brine-seawater interface of the Shaban Deep in the Red Sea.</title>
        <authorList>
            <person name="Antunes A."/>
            <person name="Alam I."/>
            <person name="Bajic V.B."/>
            <person name="Stingl U."/>
        </authorList>
    </citation>
    <scope>NUCLEOTIDE SEQUENCE [LARGE SCALE GENOMIC DNA]</scope>
    <source>
        <strain evidence="2 3">E1L3A</strain>
    </source>
</reference>
<protein>
    <submittedName>
        <fullName evidence="2">DNA-binding protein</fullName>
    </submittedName>
</protein>
<evidence type="ECO:0000313" key="2">
    <source>
        <dbReference type="EMBL" id="ERJ17531.1"/>
    </source>
</evidence>
<dbReference type="Pfam" id="PF06114">
    <property type="entry name" value="Peptidase_M78"/>
    <property type="match status" value="1"/>
</dbReference>
<comment type="caution">
    <text evidence="2">The sequence shown here is derived from an EMBL/GenBank/DDBJ whole genome shotgun (WGS) entry which is preliminary data.</text>
</comment>
<proteinExistence type="predicted"/>
<dbReference type="InterPro" id="IPR010359">
    <property type="entry name" value="IrrE_HExxH"/>
</dbReference>
<dbReference type="PANTHER" id="PTHR43236">
    <property type="entry name" value="ANTITOXIN HIGA1"/>
    <property type="match status" value="1"/>
</dbReference>
<name>U2E0T6_9GAMM</name>
<keyword evidence="3" id="KW-1185">Reference proteome</keyword>
<dbReference type="Proteomes" id="UP000006242">
    <property type="component" value="Unassembled WGS sequence"/>
</dbReference>
<dbReference type="PANTHER" id="PTHR43236:SF1">
    <property type="entry name" value="BLL7220 PROTEIN"/>
    <property type="match status" value="1"/>
</dbReference>
<dbReference type="GO" id="GO:0003677">
    <property type="term" value="F:DNA binding"/>
    <property type="evidence" value="ECO:0007669"/>
    <property type="project" value="UniProtKB-KW"/>
</dbReference>
<evidence type="ECO:0000313" key="3">
    <source>
        <dbReference type="Proteomes" id="UP000006242"/>
    </source>
</evidence>
<keyword evidence="2" id="KW-0238">DNA-binding</keyword>
<accession>U2E0T6</accession>
<organism evidence="2 3">
    <name type="scientific">Salinisphaera shabanensis E1L3A</name>
    <dbReference type="NCBI Taxonomy" id="1033802"/>
    <lineage>
        <taxon>Bacteria</taxon>
        <taxon>Pseudomonadati</taxon>
        <taxon>Pseudomonadota</taxon>
        <taxon>Gammaproteobacteria</taxon>
        <taxon>Salinisphaerales</taxon>
        <taxon>Salinisphaeraceae</taxon>
        <taxon>Salinisphaera</taxon>
    </lineage>
</organism>
<gene>
    <name evidence="2" type="ORF">SSPSH_003636</name>
</gene>
<dbReference type="EMBL" id="AFNV02000035">
    <property type="protein sequence ID" value="ERJ17531.1"/>
    <property type="molecule type" value="Genomic_DNA"/>
</dbReference>
<dbReference type="InterPro" id="IPR052345">
    <property type="entry name" value="Rad_response_metalloprotease"/>
</dbReference>
<dbReference type="AlphaFoldDB" id="U2E0T6"/>
<dbReference type="OrthoDB" id="9794834at2"/>
<reference evidence="2 3" key="2">
    <citation type="journal article" date="2013" name="PLoS ONE">
        <title>INDIGO - INtegrated Data Warehouse of MIcrobial GenOmes with Examples from the Red Sea Extremophiles.</title>
        <authorList>
            <person name="Alam I."/>
            <person name="Antunes A."/>
            <person name="Kamau A.A."/>
            <person name="Ba Alawi W."/>
            <person name="Kalkatawi M."/>
            <person name="Stingl U."/>
            <person name="Bajic V.B."/>
        </authorList>
    </citation>
    <scope>NUCLEOTIDE SEQUENCE [LARGE SCALE GENOMIC DNA]</scope>
    <source>
        <strain evidence="2 3">E1L3A</strain>
    </source>
</reference>
<evidence type="ECO:0000259" key="1">
    <source>
        <dbReference type="Pfam" id="PF06114"/>
    </source>
</evidence>